<feature type="transmembrane region" description="Helical" evidence="8">
    <location>
        <begin position="322"/>
        <end position="345"/>
    </location>
</feature>
<evidence type="ECO:0000256" key="6">
    <source>
        <dbReference type="ARBA" id="ARBA00023136"/>
    </source>
</evidence>
<dbReference type="OMA" id="ITYICEM"/>
<comment type="similarity">
    <text evidence="2">Belongs to the major facilitator superfamily. Sugar transporter (TC 2.A.1.1) family.</text>
</comment>
<dbReference type="InterPro" id="IPR020846">
    <property type="entry name" value="MFS_dom"/>
</dbReference>
<feature type="compositionally biased region" description="Polar residues" evidence="7">
    <location>
        <begin position="494"/>
        <end position="504"/>
    </location>
</feature>
<dbReference type="PROSITE" id="PS00217">
    <property type="entry name" value="SUGAR_TRANSPORT_2"/>
    <property type="match status" value="1"/>
</dbReference>
<dbReference type="AlphaFoldDB" id="A0A1G4M7A2"/>
<dbReference type="PANTHER" id="PTHR48022">
    <property type="entry name" value="PLASTIDIC GLUCOSE TRANSPORTER 4"/>
    <property type="match status" value="1"/>
</dbReference>
<evidence type="ECO:0000313" key="10">
    <source>
        <dbReference type="EMBL" id="SCV99717.1"/>
    </source>
</evidence>
<feature type="transmembrane region" description="Helical" evidence="8">
    <location>
        <begin position="109"/>
        <end position="130"/>
    </location>
</feature>
<dbReference type="GO" id="GO:0005351">
    <property type="term" value="F:carbohydrate:proton symporter activity"/>
    <property type="evidence" value="ECO:0007669"/>
    <property type="project" value="TreeGrafter"/>
</dbReference>
<evidence type="ECO:0000256" key="4">
    <source>
        <dbReference type="ARBA" id="ARBA00022692"/>
    </source>
</evidence>
<accession>A0A1G4M7A2</accession>
<evidence type="ECO:0000256" key="5">
    <source>
        <dbReference type="ARBA" id="ARBA00022989"/>
    </source>
</evidence>
<evidence type="ECO:0000259" key="9">
    <source>
        <dbReference type="PROSITE" id="PS50850"/>
    </source>
</evidence>
<evidence type="ECO:0000256" key="8">
    <source>
        <dbReference type="SAM" id="Phobius"/>
    </source>
</evidence>
<feature type="transmembrane region" description="Helical" evidence="8">
    <location>
        <begin position="169"/>
        <end position="190"/>
    </location>
</feature>
<feature type="transmembrane region" description="Helical" evidence="8">
    <location>
        <begin position="431"/>
        <end position="452"/>
    </location>
</feature>
<dbReference type="InterPro" id="IPR050360">
    <property type="entry name" value="MFS_Sugar_Transporters"/>
</dbReference>
<feature type="transmembrane region" description="Helical" evidence="8">
    <location>
        <begin position="83"/>
        <end position="103"/>
    </location>
</feature>
<evidence type="ECO:0000256" key="1">
    <source>
        <dbReference type="ARBA" id="ARBA00004141"/>
    </source>
</evidence>
<dbReference type="PRINTS" id="PR00171">
    <property type="entry name" value="SUGRTRNSPORT"/>
</dbReference>
<keyword evidence="4 8" id="KW-0812">Transmembrane</keyword>
<dbReference type="Proteomes" id="UP000190831">
    <property type="component" value="Chromosome B"/>
</dbReference>
<feature type="transmembrane region" description="Helical" evidence="8">
    <location>
        <begin position="292"/>
        <end position="310"/>
    </location>
</feature>
<keyword evidence="3" id="KW-0813">Transport</keyword>
<keyword evidence="5 8" id="KW-1133">Transmembrane helix</keyword>
<feature type="transmembrane region" description="Helical" evidence="8">
    <location>
        <begin position="365"/>
        <end position="391"/>
    </location>
</feature>
<feature type="transmembrane region" description="Helical" evidence="8">
    <location>
        <begin position="403"/>
        <end position="425"/>
    </location>
</feature>
<protein>
    <submittedName>
        <fullName evidence="10">LAFE_0B00958g1_1</fullName>
    </submittedName>
</protein>
<dbReference type="SUPFAM" id="SSF103473">
    <property type="entry name" value="MFS general substrate transporter"/>
    <property type="match status" value="1"/>
</dbReference>
<dbReference type="InterPro" id="IPR003663">
    <property type="entry name" value="Sugar/inositol_transpt"/>
</dbReference>
<evidence type="ECO:0000313" key="11">
    <source>
        <dbReference type="Proteomes" id="UP000190831"/>
    </source>
</evidence>
<dbReference type="Gene3D" id="1.20.1250.20">
    <property type="entry name" value="MFS general substrate transporter like domains"/>
    <property type="match status" value="1"/>
</dbReference>
<reference evidence="11" key="1">
    <citation type="submission" date="2016-03" db="EMBL/GenBank/DDBJ databases">
        <authorList>
            <person name="Devillers H."/>
        </authorList>
    </citation>
    <scope>NUCLEOTIDE SEQUENCE [LARGE SCALE GENOMIC DNA]</scope>
</reference>
<evidence type="ECO:0000256" key="7">
    <source>
        <dbReference type="SAM" id="MobiDB-lite"/>
    </source>
</evidence>
<feature type="domain" description="Major facilitator superfamily (MFS) profile" evidence="9">
    <location>
        <begin position="11"/>
        <end position="456"/>
    </location>
</feature>
<dbReference type="PANTHER" id="PTHR48022:SF7">
    <property type="entry name" value="MAJOR FACILITATOR SUPERFAMILY (MFS) PROFILE DOMAIN-CONTAINING PROTEIN-RELATED"/>
    <property type="match status" value="1"/>
</dbReference>
<gene>
    <name evidence="10" type="ORF">LAFE_0B00958G</name>
</gene>
<dbReference type="EMBL" id="LT598489">
    <property type="protein sequence ID" value="SCV99717.1"/>
    <property type="molecule type" value="Genomic_DNA"/>
</dbReference>
<dbReference type="PROSITE" id="PS50850">
    <property type="entry name" value="MFS"/>
    <property type="match status" value="1"/>
</dbReference>
<dbReference type="Pfam" id="PF00083">
    <property type="entry name" value="Sugar_tr"/>
    <property type="match status" value="1"/>
</dbReference>
<dbReference type="InterPro" id="IPR005829">
    <property type="entry name" value="Sugar_transporter_CS"/>
</dbReference>
<keyword evidence="6 8" id="KW-0472">Membrane</keyword>
<evidence type="ECO:0000256" key="3">
    <source>
        <dbReference type="ARBA" id="ARBA00022448"/>
    </source>
</evidence>
<name>A0A1G4M7A2_LACFM</name>
<dbReference type="InterPro" id="IPR036259">
    <property type="entry name" value="MFS_trans_sf"/>
</dbReference>
<dbReference type="GO" id="GO:0016020">
    <property type="term" value="C:membrane"/>
    <property type="evidence" value="ECO:0007669"/>
    <property type="project" value="UniProtKB-SubCell"/>
</dbReference>
<dbReference type="InterPro" id="IPR005828">
    <property type="entry name" value="MFS_sugar_transport-like"/>
</dbReference>
<feature type="transmembrane region" description="Helical" evidence="8">
    <location>
        <begin position="142"/>
        <end position="163"/>
    </location>
</feature>
<feature type="region of interest" description="Disordered" evidence="7">
    <location>
        <begin position="476"/>
        <end position="504"/>
    </location>
</feature>
<comment type="subcellular location">
    <subcellularLocation>
        <location evidence="1">Membrane</location>
        <topology evidence="1">Multi-pass membrane protein</topology>
    </subcellularLocation>
</comment>
<organism evidence="10 11">
    <name type="scientific">Lachancea fermentati</name>
    <name type="common">Zygosaccharomyces fermentati</name>
    <dbReference type="NCBI Taxonomy" id="4955"/>
    <lineage>
        <taxon>Eukaryota</taxon>
        <taxon>Fungi</taxon>
        <taxon>Dikarya</taxon>
        <taxon>Ascomycota</taxon>
        <taxon>Saccharomycotina</taxon>
        <taxon>Saccharomycetes</taxon>
        <taxon>Saccharomycetales</taxon>
        <taxon>Saccharomycetaceae</taxon>
        <taxon>Lachancea</taxon>
    </lineage>
</organism>
<keyword evidence="11" id="KW-1185">Reference proteome</keyword>
<evidence type="ECO:0000256" key="2">
    <source>
        <dbReference type="ARBA" id="ARBA00010992"/>
    </source>
</evidence>
<feature type="transmembrane region" description="Helical" evidence="8">
    <location>
        <begin position="53"/>
        <end position="71"/>
    </location>
</feature>
<proteinExistence type="inferred from homology"/>
<sequence length="539" mass="59038">MFAVTYNVSRIIGIIALGGFVLGMDVSSMSIFIGSEHFNQYFNFPGPFMQGLMTGANPVGGLIGCILFGIVSERVSRVGDFQLFSSLWIMGSIVSALVLNAWMVVAGRLIRGISVGAFSVLLPLYIGEVITSDRKGAATSIVQLSLTAAILVMFYVCFFLNFLNNDLSFRLAWGIEIVPALALLLSSYVLPESPKWLVARGEYAKAQEILGHLSASSHGDTGNDSFSKIELLEKYGSLKKISYLTLFSKNLRVHTLIGMTIQIMVQTCGINVLMFYVVYICEMIGFEGNIKMMSASVPYIINVVFTLIPIHTLDKLRRKEVLVYGAFFLSITMTLIGTVMGAYGHEVPPMNGNKAIVWEIKGKPGLVVLGLCFLFVAVFASTLSCCAWLYTNEILPARAKSKGMSLCMATSWCLNSVLAFLTPTLLSRIKWATFILLGGVTFVIVSLVSYAFPETYGLSETEVENLFLADMGLKSDNTDEEKSENWSERPRSPAPSSDYGSNNTKVAAPVDLKVEESAFAIGYEGTTCKQKEGRKFDIK</sequence>
<feature type="transmembrane region" description="Helical" evidence="8">
    <location>
        <begin position="256"/>
        <end position="280"/>
    </location>
</feature>
<dbReference type="OrthoDB" id="4142200at2759"/>
<feature type="transmembrane region" description="Helical" evidence="8">
    <location>
        <begin position="12"/>
        <end position="33"/>
    </location>
</feature>